<dbReference type="InterPro" id="IPR021509">
    <property type="entry name" value="DUF3169"/>
</dbReference>
<dbReference type="Pfam" id="PF11368">
    <property type="entry name" value="DUF3169"/>
    <property type="match status" value="1"/>
</dbReference>
<proteinExistence type="predicted"/>
<dbReference type="Proteomes" id="UP000787672">
    <property type="component" value="Unassembled WGS sequence"/>
</dbReference>
<feature type="transmembrane region" description="Helical" evidence="1">
    <location>
        <begin position="17"/>
        <end position="38"/>
    </location>
</feature>
<reference evidence="2 3" key="1">
    <citation type="submission" date="2021-06" db="EMBL/GenBank/DDBJ databases">
        <authorList>
            <person name="Sun Q."/>
            <person name="Li D."/>
        </authorList>
    </citation>
    <scope>NUCLEOTIDE SEQUENCE [LARGE SCALE GENOMIC DNA]</scope>
    <source>
        <strain evidence="2 3">MSJ-2</strain>
    </source>
</reference>
<feature type="transmembrane region" description="Helical" evidence="1">
    <location>
        <begin position="198"/>
        <end position="218"/>
    </location>
</feature>
<name>A0ABS6FEU9_9FIRM</name>
<feature type="transmembrane region" description="Helical" evidence="1">
    <location>
        <begin position="224"/>
        <end position="243"/>
    </location>
</feature>
<feature type="transmembrane region" description="Helical" evidence="1">
    <location>
        <begin position="58"/>
        <end position="76"/>
    </location>
</feature>
<keyword evidence="1" id="KW-0472">Membrane</keyword>
<evidence type="ECO:0000256" key="1">
    <source>
        <dbReference type="SAM" id="Phobius"/>
    </source>
</evidence>
<evidence type="ECO:0000313" key="2">
    <source>
        <dbReference type="EMBL" id="MBU5627895.1"/>
    </source>
</evidence>
<keyword evidence="1" id="KW-0812">Transmembrane</keyword>
<evidence type="ECO:0000313" key="3">
    <source>
        <dbReference type="Proteomes" id="UP000787672"/>
    </source>
</evidence>
<keyword evidence="1" id="KW-1133">Transmembrane helix</keyword>
<feature type="transmembrane region" description="Helical" evidence="1">
    <location>
        <begin position="132"/>
        <end position="151"/>
    </location>
</feature>
<accession>A0ABS6FEU9</accession>
<organism evidence="2 3">
    <name type="scientific">Dysosmobacter acutus</name>
    <dbReference type="NCBI Taxonomy" id="2841504"/>
    <lineage>
        <taxon>Bacteria</taxon>
        <taxon>Bacillati</taxon>
        <taxon>Bacillota</taxon>
        <taxon>Clostridia</taxon>
        <taxon>Eubacteriales</taxon>
        <taxon>Oscillospiraceae</taxon>
        <taxon>Dysosmobacter</taxon>
    </lineage>
</organism>
<keyword evidence="3" id="KW-1185">Reference proteome</keyword>
<feature type="transmembrane region" description="Helical" evidence="1">
    <location>
        <begin position="105"/>
        <end position="126"/>
    </location>
</feature>
<gene>
    <name evidence="2" type="ORF">KQI82_13365</name>
</gene>
<sequence>MEMNRVKQENKKAFPKFILVVVLAAAFGGVLGFGIGIAGDVGLPEAISAWLEVFWRTVTPWAIPVISVVLLGAAWGKYRLARKQAAIWDGEDEAVMDRVDQELNWTMLLGQVTMILDFFLMAAGSICLRGTGSNLAVVGWFILSCAIVVVIQQKAVDLTRAMNPEKQGSVYDMKFQKKWFSSCDEAERAQIGQAAYRAFRTTSSACIFLWMMLVFGSFLFDFGLMPVFVLTVIWGVLQVSYLLECVRMGRGK</sequence>
<comment type="caution">
    <text evidence="2">The sequence shown here is derived from an EMBL/GenBank/DDBJ whole genome shotgun (WGS) entry which is preliminary data.</text>
</comment>
<protein>
    <submittedName>
        <fullName evidence="2">DUF3169 family protein</fullName>
    </submittedName>
</protein>
<dbReference type="EMBL" id="JAHLQN010000001">
    <property type="protein sequence ID" value="MBU5627895.1"/>
    <property type="molecule type" value="Genomic_DNA"/>
</dbReference>
<dbReference type="RefSeq" id="WP_216633214.1">
    <property type="nucleotide sequence ID" value="NZ_JAHLQN010000001.1"/>
</dbReference>